<accession>A0A8H6YTS2</accession>
<dbReference type="SMART" id="SM00414">
    <property type="entry name" value="H2A"/>
    <property type="match status" value="1"/>
</dbReference>
<dbReference type="PRINTS" id="PR00620">
    <property type="entry name" value="HISTONEH2A"/>
</dbReference>
<dbReference type="PANTHER" id="PTHR23430">
    <property type="entry name" value="HISTONE H2A"/>
    <property type="match status" value="1"/>
</dbReference>
<dbReference type="GO" id="GO:0046982">
    <property type="term" value="F:protein heterodimerization activity"/>
    <property type="evidence" value="ECO:0007669"/>
    <property type="project" value="InterPro"/>
</dbReference>
<evidence type="ECO:0000256" key="8">
    <source>
        <dbReference type="ARBA" id="ARBA00023242"/>
    </source>
</evidence>
<dbReference type="Proteomes" id="UP000620124">
    <property type="component" value="Unassembled WGS sequence"/>
</dbReference>
<comment type="caution">
    <text evidence="14">The sequence shown here is derived from an EMBL/GenBank/DDBJ whole genome shotgun (WGS) entry which is preliminary data.</text>
</comment>
<comment type="subunit">
    <text evidence="10">The nucleosome is a histone octamer containing two molecules each of H2A, H2B, H3 and H4 assembled in one H3-H4 heterotetramer and two H2A-H2B heterodimers. The octamer wraps approximately 147 bp of DNA.</text>
</comment>
<dbReference type="Pfam" id="PF16211">
    <property type="entry name" value="Histone_H2A_C"/>
    <property type="match status" value="1"/>
</dbReference>
<dbReference type="SUPFAM" id="SSF47113">
    <property type="entry name" value="Histone-fold"/>
    <property type="match status" value="1"/>
</dbReference>
<dbReference type="FunFam" id="1.10.20.10:FF:000008">
    <property type="entry name" value="Histone H2A"/>
    <property type="match status" value="1"/>
</dbReference>
<evidence type="ECO:0000256" key="5">
    <source>
        <dbReference type="ARBA" id="ARBA00022481"/>
    </source>
</evidence>
<evidence type="ECO:0000256" key="4">
    <source>
        <dbReference type="ARBA" id="ARBA00022454"/>
    </source>
</evidence>
<name>A0A8H6YTS2_9AGAR</name>
<comment type="subcellular location">
    <subcellularLocation>
        <location evidence="2">Chromosome</location>
    </subcellularLocation>
    <subcellularLocation>
        <location evidence="1 10">Nucleus</location>
    </subcellularLocation>
</comment>
<evidence type="ECO:0000256" key="6">
    <source>
        <dbReference type="ARBA" id="ARBA00022990"/>
    </source>
</evidence>
<dbReference type="InterPro" id="IPR032458">
    <property type="entry name" value="Histone_H2A_CS"/>
</dbReference>
<organism evidence="14 15">
    <name type="scientific">Mycena venus</name>
    <dbReference type="NCBI Taxonomy" id="2733690"/>
    <lineage>
        <taxon>Eukaryota</taxon>
        <taxon>Fungi</taxon>
        <taxon>Dikarya</taxon>
        <taxon>Basidiomycota</taxon>
        <taxon>Agaricomycotina</taxon>
        <taxon>Agaricomycetes</taxon>
        <taxon>Agaricomycetidae</taxon>
        <taxon>Agaricales</taxon>
        <taxon>Marasmiineae</taxon>
        <taxon>Mycenaceae</taxon>
        <taxon>Mycena</taxon>
    </lineage>
</organism>
<dbReference type="OrthoDB" id="9421954at2759"/>
<evidence type="ECO:0000256" key="11">
    <source>
        <dbReference type="SAM" id="MobiDB-lite"/>
    </source>
</evidence>
<evidence type="ECO:0000256" key="1">
    <source>
        <dbReference type="ARBA" id="ARBA00004123"/>
    </source>
</evidence>
<dbReference type="InterPro" id="IPR009072">
    <property type="entry name" value="Histone-fold"/>
</dbReference>
<sequence length="263" mass="28764">MPTPSTLTPSTIINEGNYLVLGFDPEQLTTSQLAGILAHHHIFSSDHRKPTLLKLFATHITNNSAQLLAEHKAQKNAEPSSDGITDGLTGQPLDKLPDIRRRQPVATRTLQCTLPPFPHAMVEVTSSKTQTRSCKAGLHFPVGRIHRLLKKGNYAQRVAAGAPIYLAAVLEYLTAEILELAGNAARENKKRRIIPRHLQLAIREDEELAKLLGSVVITQGGTVPHIDKFLLPTGNSYVICFSHSSLVFLTGMSSKKNEIHSGP</sequence>
<evidence type="ECO:0000256" key="2">
    <source>
        <dbReference type="ARBA" id="ARBA00004286"/>
    </source>
</evidence>
<dbReference type="GO" id="GO:0003677">
    <property type="term" value="F:DNA binding"/>
    <property type="evidence" value="ECO:0007669"/>
    <property type="project" value="UniProtKB-KW"/>
</dbReference>
<gene>
    <name evidence="14" type="ORF">MVEN_00319100</name>
</gene>
<feature type="region of interest" description="Disordered" evidence="11">
    <location>
        <begin position="72"/>
        <end position="95"/>
    </location>
</feature>
<dbReference type="GO" id="GO:0030527">
    <property type="term" value="F:structural constituent of chromatin"/>
    <property type="evidence" value="ECO:0007669"/>
    <property type="project" value="InterPro"/>
</dbReference>
<keyword evidence="5" id="KW-0488">Methylation</keyword>
<proteinExistence type="inferred from homology"/>
<dbReference type="EMBL" id="JACAZI010000003">
    <property type="protein sequence ID" value="KAF7364504.1"/>
    <property type="molecule type" value="Genomic_DNA"/>
</dbReference>
<dbReference type="AlphaFoldDB" id="A0A8H6YTS2"/>
<keyword evidence="7 10" id="KW-0238">DNA-binding</keyword>
<keyword evidence="9 10" id="KW-0544">Nucleosome core</keyword>
<dbReference type="InterPro" id="IPR007125">
    <property type="entry name" value="H2A/H2B/H3"/>
</dbReference>
<evidence type="ECO:0000256" key="7">
    <source>
        <dbReference type="ARBA" id="ARBA00023125"/>
    </source>
</evidence>
<evidence type="ECO:0000259" key="13">
    <source>
        <dbReference type="Pfam" id="PF16211"/>
    </source>
</evidence>
<evidence type="ECO:0000256" key="3">
    <source>
        <dbReference type="ARBA" id="ARBA00010691"/>
    </source>
</evidence>
<dbReference type="Gene3D" id="1.10.20.10">
    <property type="entry name" value="Histone, subunit A"/>
    <property type="match status" value="1"/>
</dbReference>
<dbReference type="Pfam" id="PF00125">
    <property type="entry name" value="Histone"/>
    <property type="match status" value="1"/>
</dbReference>
<evidence type="ECO:0000256" key="9">
    <source>
        <dbReference type="ARBA" id="ARBA00023269"/>
    </source>
</evidence>
<dbReference type="GO" id="GO:0005634">
    <property type="term" value="C:nucleus"/>
    <property type="evidence" value="ECO:0007669"/>
    <property type="project" value="UniProtKB-SubCell"/>
</dbReference>
<keyword evidence="8 10" id="KW-0539">Nucleus</keyword>
<keyword evidence="4 10" id="KW-0158">Chromosome</keyword>
<evidence type="ECO:0000259" key="12">
    <source>
        <dbReference type="Pfam" id="PF00125"/>
    </source>
</evidence>
<evidence type="ECO:0000313" key="15">
    <source>
        <dbReference type="Proteomes" id="UP000620124"/>
    </source>
</evidence>
<evidence type="ECO:0000313" key="14">
    <source>
        <dbReference type="EMBL" id="KAF7364504.1"/>
    </source>
</evidence>
<dbReference type="GO" id="GO:0000786">
    <property type="term" value="C:nucleosome"/>
    <property type="evidence" value="ECO:0007669"/>
    <property type="project" value="UniProtKB-KW"/>
</dbReference>
<reference evidence="14" key="1">
    <citation type="submission" date="2020-05" db="EMBL/GenBank/DDBJ databases">
        <title>Mycena genomes resolve the evolution of fungal bioluminescence.</title>
        <authorList>
            <person name="Tsai I.J."/>
        </authorList>
    </citation>
    <scope>NUCLEOTIDE SEQUENCE</scope>
    <source>
        <strain evidence="14">CCC161011</strain>
    </source>
</reference>
<feature type="domain" description="Histone H2A C-terminal" evidence="13">
    <location>
        <begin position="206"/>
        <end position="234"/>
    </location>
</feature>
<dbReference type="InterPro" id="IPR002119">
    <property type="entry name" value="Histone_H2A"/>
</dbReference>
<keyword evidence="15" id="KW-1185">Reference proteome</keyword>
<dbReference type="InterPro" id="IPR032454">
    <property type="entry name" value="Histone_H2A_C"/>
</dbReference>
<dbReference type="PROSITE" id="PS00046">
    <property type="entry name" value="HISTONE_H2A"/>
    <property type="match status" value="1"/>
</dbReference>
<feature type="domain" description="Core Histone H2A/H2B/H3" evidence="12">
    <location>
        <begin position="126"/>
        <end position="203"/>
    </location>
</feature>
<protein>
    <recommendedName>
        <fullName evidence="10">Histone H2A</fullName>
    </recommendedName>
</protein>
<comment type="similarity">
    <text evidence="3 10">Belongs to the histone H2A family.</text>
</comment>
<keyword evidence="6" id="KW-0007">Acetylation</keyword>
<evidence type="ECO:0000256" key="10">
    <source>
        <dbReference type="RuleBase" id="RU003767"/>
    </source>
</evidence>
<dbReference type="CDD" id="cd00074">
    <property type="entry name" value="HFD_H2A"/>
    <property type="match status" value="1"/>
</dbReference>